<gene>
    <name evidence="4" type="primary">yecD_2</name>
    <name evidence="3" type="ORF">CRN84_15080</name>
    <name evidence="4" type="ORF">NCTC12282_04258</name>
</gene>
<evidence type="ECO:0000313" key="6">
    <source>
        <dbReference type="Proteomes" id="UP000373449"/>
    </source>
</evidence>
<dbReference type="EMBL" id="CAADJA010000002">
    <property type="protein sequence ID" value="VFS49946.1"/>
    <property type="molecule type" value="Genomic_DNA"/>
</dbReference>
<keyword evidence="5" id="KW-1185">Reference proteome</keyword>
<organism evidence="3 5">
    <name type="scientific">Budvicia aquatica</name>
    <dbReference type="NCBI Taxonomy" id="82979"/>
    <lineage>
        <taxon>Bacteria</taxon>
        <taxon>Pseudomonadati</taxon>
        <taxon>Pseudomonadota</taxon>
        <taxon>Gammaproteobacteria</taxon>
        <taxon>Enterobacterales</taxon>
        <taxon>Budviciaceae</taxon>
        <taxon>Budvicia</taxon>
    </lineage>
</organism>
<dbReference type="EC" id="3.-.-.-" evidence="4"/>
<reference evidence="5" key="1">
    <citation type="submission" date="2017-09" db="EMBL/GenBank/DDBJ databases">
        <title>FDA dAtabase for Regulatory Grade micrObial Sequences (FDA-ARGOS): Supporting development and validation of Infectious Disease Dx tests.</title>
        <authorList>
            <person name="Minogue T."/>
            <person name="Wolcott M."/>
            <person name="Wasieloski L."/>
            <person name="Aguilar W."/>
            <person name="Moore D."/>
            <person name="Tallon L."/>
            <person name="Sadzewicz L."/>
            <person name="Ott S."/>
            <person name="Zhao X."/>
            <person name="Nagaraj S."/>
            <person name="Vavikolanu K."/>
            <person name="Aluvathingal J."/>
            <person name="Nadendla S."/>
            <person name="Sichtig H."/>
        </authorList>
    </citation>
    <scope>NUCLEOTIDE SEQUENCE [LARGE SCALE GENOMIC DNA]</scope>
    <source>
        <strain evidence="5">FDAARGOS_387</strain>
    </source>
</reference>
<dbReference type="AlphaFoldDB" id="A0A2C6DJS5"/>
<accession>A0A2C6DJS5</accession>
<dbReference type="PANTHER" id="PTHR43540:SF14">
    <property type="entry name" value="ISOCHORISMATASE"/>
    <property type="match status" value="1"/>
</dbReference>
<keyword evidence="1 3" id="KW-0378">Hydrolase</keyword>
<dbReference type="Proteomes" id="UP000224974">
    <property type="component" value="Unassembled WGS sequence"/>
</dbReference>
<dbReference type="Gene3D" id="3.40.50.850">
    <property type="entry name" value="Isochorismatase-like"/>
    <property type="match status" value="1"/>
</dbReference>
<dbReference type="OrthoDB" id="1157330at2"/>
<dbReference type="InterPro" id="IPR050272">
    <property type="entry name" value="Isochorismatase-like_hydrls"/>
</dbReference>
<dbReference type="STRING" id="1111728.GCA_000427805_00122"/>
<sequence length="185" mass="20518">MATALLLIDVQNAILSNFETGEKQQQLDQAFNFTLDQLSLLKAKATAAEVPVFIVQHDGKVGHRLEKGTSGWEIHPKIAAVKGDILIAKKTNDSFFETDLAKRLSQFSVDRLIVGGFMTQYCVDIAARKAVFFGYNVTLVADGHLTANSQSMTFQQIVAHHNNILPLFKHQGRGIEVRPAKDIHF</sequence>
<dbReference type="Pfam" id="PF00857">
    <property type="entry name" value="Isochorismatase"/>
    <property type="match status" value="1"/>
</dbReference>
<dbReference type="InterPro" id="IPR000868">
    <property type="entry name" value="Isochorismatase-like_dom"/>
</dbReference>
<dbReference type="SUPFAM" id="SSF52499">
    <property type="entry name" value="Isochorismatase-like hydrolases"/>
    <property type="match status" value="1"/>
</dbReference>
<dbReference type="RefSeq" id="WP_029092775.1">
    <property type="nucleotide sequence ID" value="NZ_CAADJA010000002.1"/>
</dbReference>
<proteinExistence type="predicted"/>
<evidence type="ECO:0000259" key="2">
    <source>
        <dbReference type="Pfam" id="PF00857"/>
    </source>
</evidence>
<evidence type="ECO:0000313" key="4">
    <source>
        <dbReference type="EMBL" id="VFS49946.1"/>
    </source>
</evidence>
<feature type="domain" description="Isochorismatase-like" evidence="2">
    <location>
        <begin position="3"/>
        <end position="151"/>
    </location>
</feature>
<dbReference type="PANTHER" id="PTHR43540">
    <property type="entry name" value="PEROXYUREIDOACRYLATE/UREIDOACRYLATE AMIDOHYDROLASE-RELATED"/>
    <property type="match status" value="1"/>
</dbReference>
<dbReference type="EMBL" id="PDDX01000001">
    <property type="protein sequence ID" value="PHI30568.1"/>
    <property type="molecule type" value="Genomic_DNA"/>
</dbReference>
<name>A0A2C6DJS5_9GAMM</name>
<evidence type="ECO:0000256" key="1">
    <source>
        <dbReference type="ARBA" id="ARBA00022801"/>
    </source>
</evidence>
<evidence type="ECO:0000313" key="5">
    <source>
        <dbReference type="Proteomes" id="UP000224974"/>
    </source>
</evidence>
<dbReference type="GO" id="GO:0016787">
    <property type="term" value="F:hydrolase activity"/>
    <property type="evidence" value="ECO:0007669"/>
    <property type="project" value="UniProtKB-KW"/>
</dbReference>
<dbReference type="InterPro" id="IPR036380">
    <property type="entry name" value="Isochorismatase-like_sf"/>
</dbReference>
<dbReference type="Proteomes" id="UP000373449">
    <property type="component" value="Unassembled WGS sequence"/>
</dbReference>
<protein>
    <submittedName>
        <fullName evidence="3">Cysteine hydrolase</fullName>
    </submittedName>
    <submittedName>
        <fullName evidence="4">Isochorismatase family protein yecD</fullName>
        <ecNumber evidence="4">3.-.-.-</ecNumber>
    </submittedName>
</protein>
<reference evidence="3" key="2">
    <citation type="submission" date="2017-09" db="EMBL/GenBank/DDBJ databases">
        <title>FDA dAtabase for Regulatory Grade micrObial Sequences (FDA-ARGOS): Supporting development and validation of Infectious Disease Dx tests.</title>
        <authorList>
            <person name="Minogue T."/>
            <person name="Wolcott M."/>
            <person name="Wasieloski L."/>
            <person name="Aguilar W."/>
            <person name="Moore D."/>
            <person name="Tallon L.J."/>
            <person name="Sadzewicz L."/>
            <person name="Ott S."/>
            <person name="Zhao X."/>
            <person name="Nagaraj S."/>
            <person name="Vavikolanu K."/>
            <person name="Aluvathingal J."/>
            <person name="Nadendla S."/>
            <person name="Sichtig H."/>
        </authorList>
    </citation>
    <scope>NUCLEOTIDE SEQUENCE</scope>
    <source>
        <strain evidence="3">FDAARGOS_387</strain>
    </source>
</reference>
<evidence type="ECO:0000313" key="3">
    <source>
        <dbReference type="EMBL" id="PHI30568.1"/>
    </source>
</evidence>
<reference evidence="4 6" key="3">
    <citation type="submission" date="2019-03" db="EMBL/GenBank/DDBJ databases">
        <authorList>
            <consortium name="Pathogen Informatics"/>
        </authorList>
    </citation>
    <scope>NUCLEOTIDE SEQUENCE [LARGE SCALE GENOMIC DNA]</scope>
    <source>
        <strain evidence="4 6">NCTC12282</strain>
    </source>
</reference>